<gene>
    <name evidence="3" type="ORF">ABDJ85_12345</name>
</gene>
<organism evidence="3 4">
    <name type="scientific">Roseateles paludis</name>
    <dbReference type="NCBI Taxonomy" id="3145238"/>
    <lineage>
        <taxon>Bacteria</taxon>
        <taxon>Pseudomonadati</taxon>
        <taxon>Pseudomonadota</taxon>
        <taxon>Betaproteobacteria</taxon>
        <taxon>Burkholderiales</taxon>
        <taxon>Sphaerotilaceae</taxon>
        <taxon>Roseateles</taxon>
    </lineage>
</organism>
<dbReference type="Pfam" id="PF13175">
    <property type="entry name" value="AAA_15"/>
    <property type="match status" value="1"/>
</dbReference>
<dbReference type="PANTHER" id="PTHR32182:SF25">
    <property type="entry name" value="SLR1056 PROTEIN"/>
    <property type="match status" value="1"/>
</dbReference>
<accession>A0ABV0G3E5</accession>
<feature type="domain" description="ATPase AAA-type core" evidence="2">
    <location>
        <begin position="252"/>
        <end position="351"/>
    </location>
</feature>
<evidence type="ECO:0000313" key="4">
    <source>
        <dbReference type="Proteomes" id="UP001495147"/>
    </source>
</evidence>
<evidence type="ECO:0000259" key="1">
    <source>
        <dbReference type="Pfam" id="PF13175"/>
    </source>
</evidence>
<dbReference type="InterPro" id="IPR014555">
    <property type="entry name" value="RecF-like"/>
</dbReference>
<evidence type="ECO:0000313" key="3">
    <source>
        <dbReference type="EMBL" id="MEO3692263.1"/>
    </source>
</evidence>
<proteinExistence type="predicted"/>
<keyword evidence="4" id="KW-1185">Reference proteome</keyword>
<dbReference type="InterPro" id="IPR041685">
    <property type="entry name" value="AAA_GajA/Old/RecF-like"/>
</dbReference>
<dbReference type="PANTHER" id="PTHR32182">
    <property type="entry name" value="DNA REPLICATION AND REPAIR PROTEIN RECF"/>
    <property type="match status" value="1"/>
</dbReference>
<dbReference type="Pfam" id="PF13304">
    <property type="entry name" value="AAA_21"/>
    <property type="match status" value="1"/>
</dbReference>
<name>A0ABV0G3E5_9BURK</name>
<dbReference type="InterPro" id="IPR003959">
    <property type="entry name" value="ATPase_AAA_core"/>
</dbReference>
<dbReference type="RefSeq" id="WP_347705085.1">
    <property type="nucleotide sequence ID" value="NZ_JBDPZD010000003.1"/>
</dbReference>
<dbReference type="EMBL" id="JBDPZD010000003">
    <property type="protein sequence ID" value="MEO3692263.1"/>
    <property type="molecule type" value="Genomic_DNA"/>
</dbReference>
<dbReference type="PIRSF" id="PIRSF029347">
    <property type="entry name" value="RecF"/>
    <property type="match status" value="1"/>
</dbReference>
<evidence type="ECO:0000259" key="2">
    <source>
        <dbReference type="Pfam" id="PF13304"/>
    </source>
</evidence>
<dbReference type="InterPro" id="IPR027417">
    <property type="entry name" value="P-loop_NTPase"/>
</dbReference>
<reference evidence="3 4" key="1">
    <citation type="submission" date="2024-05" db="EMBL/GenBank/DDBJ databases">
        <title>Roseateles sp. DJS-2-20 16S ribosomal RNA gene Genome sequencing and assembly.</title>
        <authorList>
            <person name="Woo H."/>
        </authorList>
    </citation>
    <scope>NUCLEOTIDE SEQUENCE [LARGE SCALE GENOMIC DNA]</scope>
    <source>
        <strain evidence="3 4">DJS-2-20</strain>
    </source>
</reference>
<dbReference type="Gene3D" id="3.40.50.300">
    <property type="entry name" value="P-loop containing nucleotide triphosphate hydrolases"/>
    <property type="match status" value="2"/>
</dbReference>
<dbReference type="Proteomes" id="UP001495147">
    <property type="component" value="Unassembled WGS sequence"/>
</dbReference>
<feature type="domain" description="Endonuclease GajA/Old nuclease/RecF-like AAA" evidence="1">
    <location>
        <begin position="1"/>
        <end position="46"/>
    </location>
</feature>
<protein>
    <submittedName>
        <fullName evidence="3">AAA family ATPase</fullName>
    </submittedName>
</protein>
<sequence length="390" mass="42603">MLTTLCVANYRSLRELRLSLGPLTVITGTNGSGKSSLYRALRLLSDAALNRMLPSLAMEGGFSSALWAGPETISRAMRAGEVPIEGVTRKEPIALKLGIASDDLSYAVELGLPAQGRPPPPTLFGQDPHIKREAVWAGPVYRPAAALVERQGALLKVREGRSWRVVDAPLTPFDSMLSQFADPALAPETLRLRERLRGWRFYDSLRTDSDAPARRARPGSFTPVLAGDGADLAAAWQTIVEIGDAEALHEALEDAFPGAQVLVTRDASGFRLAMRQHGLLRALDAAELSDGTLRYLMLLTALLSPRPPELMALNEPENSLHPDLLPALGRLILRASAQTQVIVVSHAMRLVAALESHEDCRTWRLEKSCGETQLPELDWADTPPWQWPAR</sequence>
<dbReference type="SUPFAM" id="SSF52540">
    <property type="entry name" value="P-loop containing nucleoside triphosphate hydrolases"/>
    <property type="match status" value="1"/>
</dbReference>
<comment type="caution">
    <text evidence="3">The sequence shown here is derived from an EMBL/GenBank/DDBJ whole genome shotgun (WGS) entry which is preliminary data.</text>
</comment>